<evidence type="ECO:0000256" key="5">
    <source>
        <dbReference type="ARBA" id="ARBA00023136"/>
    </source>
</evidence>
<feature type="transmembrane region" description="Helical" evidence="6">
    <location>
        <begin position="157"/>
        <end position="179"/>
    </location>
</feature>
<feature type="domain" description="ABC3 transporter permease C-terminal" evidence="7">
    <location>
        <begin position="66"/>
        <end position="187"/>
    </location>
</feature>
<feature type="transmembrane region" description="Helical" evidence="6">
    <location>
        <begin position="345"/>
        <end position="370"/>
    </location>
</feature>
<comment type="caution">
    <text evidence="8">The sequence shown here is derived from an EMBL/GenBank/DDBJ whole genome shotgun (WGS) entry which is preliminary data.</text>
</comment>
<dbReference type="Pfam" id="PF02687">
    <property type="entry name" value="FtsX"/>
    <property type="match status" value="2"/>
</dbReference>
<proteinExistence type="predicted"/>
<feature type="transmembrane region" description="Helical" evidence="6">
    <location>
        <begin position="207"/>
        <end position="226"/>
    </location>
</feature>
<comment type="subcellular location">
    <subcellularLocation>
        <location evidence="1">Cell membrane</location>
        <topology evidence="1">Multi-pass membrane protein</topology>
    </subcellularLocation>
</comment>
<dbReference type="InterPro" id="IPR003838">
    <property type="entry name" value="ABC3_permease_C"/>
</dbReference>
<feature type="transmembrane region" description="Helical" evidence="6">
    <location>
        <begin position="246"/>
        <end position="269"/>
    </location>
</feature>
<feature type="transmembrane region" description="Helical" evidence="6">
    <location>
        <begin position="103"/>
        <end position="125"/>
    </location>
</feature>
<feature type="transmembrane region" description="Helical" evidence="6">
    <location>
        <begin position="305"/>
        <end position="325"/>
    </location>
</feature>
<name>A0A2T0BSG9_9CLOT</name>
<dbReference type="EMBL" id="PVXP01000002">
    <property type="protein sequence ID" value="PRR86834.1"/>
    <property type="molecule type" value="Genomic_DNA"/>
</dbReference>
<feature type="transmembrane region" description="Helical" evidence="6">
    <location>
        <begin position="441"/>
        <end position="460"/>
    </location>
</feature>
<evidence type="ECO:0000256" key="4">
    <source>
        <dbReference type="ARBA" id="ARBA00022989"/>
    </source>
</evidence>
<dbReference type="Proteomes" id="UP000237798">
    <property type="component" value="Unassembled WGS sequence"/>
</dbReference>
<feature type="transmembrane region" description="Helical" evidence="6">
    <location>
        <begin position="61"/>
        <end position="83"/>
    </location>
</feature>
<feature type="transmembrane region" description="Helical" evidence="6">
    <location>
        <begin position="391"/>
        <end position="421"/>
    </location>
</feature>
<keyword evidence="9" id="KW-1185">Reference proteome</keyword>
<reference evidence="8 9" key="1">
    <citation type="submission" date="2018-03" db="EMBL/GenBank/DDBJ databases">
        <title>Genome sequence of Clostridium luticellarii DSM 29923.</title>
        <authorList>
            <person name="Poehlein A."/>
            <person name="Daniel R."/>
        </authorList>
    </citation>
    <scope>NUCLEOTIDE SEQUENCE [LARGE SCALE GENOMIC DNA]</scope>
    <source>
        <strain evidence="8 9">DSM 29923</strain>
    </source>
</reference>
<accession>A0A2T0BSG9</accession>
<keyword evidence="5 6" id="KW-0472">Membrane</keyword>
<organism evidence="8 9">
    <name type="scientific">Clostridium luticellarii</name>
    <dbReference type="NCBI Taxonomy" id="1691940"/>
    <lineage>
        <taxon>Bacteria</taxon>
        <taxon>Bacillati</taxon>
        <taxon>Bacillota</taxon>
        <taxon>Clostridia</taxon>
        <taxon>Eubacteriales</taxon>
        <taxon>Clostridiaceae</taxon>
        <taxon>Clostridium</taxon>
    </lineage>
</organism>
<keyword evidence="3 6" id="KW-0812">Transmembrane</keyword>
<gene>
    <name evidence="8" type="ORF">CLLU_03190</name>
</gene>
<keyword evidence="4 6" id="KW-1133">Transmembrane helix</keyword>
<evidence type="ECO:0000256" key="1">
    <source>
        <dbReference type="ARBA" id="ARBA00004651"/>
    </source>
</evidence>
<evidence type="ECO:0000259" key="7">
    <source>
        <dbReference type="Pfam" id="PF02687"/>
    </source>
</evidence>
<dbReference type="RefSeq" id="WP_106007822.1">
    <property type="nucleotide sequence ID" value="NZ_PVXP01000002.1"/>
</dbReference>
<feature type="domain" description="ABC3 transporter permease C-terminal" evidence="7">
    <location>
        <begin position="376"/>
        <end position="468"/>
    </location>
</feature>
<evidence type="ECO:0000256" key="6">
    <source>
        <dbReference type="SAM" id="Phobius"/>
    </source>
</evidence>
<dbReference type="AlphaFoldDB" id="A0A2T0BSG9"/>
<dbReference type="GO" id="GO:0005886">
    <property type="term" value="C:plasma membrane"/>
    <property type="evidence" value="ECO:0007669"/>
    <property type="project" value="UniProtKB-SubCell"/>
</dbReference>
<evidence type="ECO:0000256" key="3">
    <source>
        <dbReference type="ARBA" id="ARBA00022692"/>
    </source>
</evidence>
<feature type="transmembrane region" description="Helical" evidence="6">
    <location>
        <begin position="12"/>
        <end position="29"/>
    </location>
</feature>
<evidence type="ECO:0000313" key="9">
    <source>
        <dbReference type="Proteomes" id="UP000237798"/>
    </source>
</evidence>
<sequence>MRGLIKDFKDAPVVWGGVFLLLAVVQILIPTMRIMMSNAAASRGNIVWGEKAGWFVSSMSGLTYPVILFAGVLVIMMVVSASIEQRRGDLALLSLQGATPMQLILRTCAQVLLLDVSASVVSLFLSPQLARLLFSFFAVQLEAPGLPYAAVGISRMLLSWSYGIGIGFVVAVVGAFLTIRTVSRVSPVEALRKAASTPKTVSLPKRVLALAALAGSIAVITCGMFITKHVDIEQIQQLSFSTLSPLFYCCVLAAVLFVAAICFAGPAVLAGTVRTWTAILPFHSPSWRIACGQAVSRARRSTSTVIPLVAGMILVMSYTGLTQIFRATLVMMPRNLAAEWEVPGFVRILALLGPALLLVLTGVLAGYLISTHGRGLDLALLSVAGAEPRQLSMIAAFDGLITAVTAAVLAFIASMLVTSIFAVGMYKAFGLVGFAVPWKQWLFILIVLLPVSTGISWLSVRRSLQESPAAYIARYSGE</sequence>
<dbReference type="OrthoDB" id="3239296at2"/>
<protein>
    <submittedName>
        <fullName evidence="8">FtsX-like permease family protein</fullName>
    </submittedName>
</protein>
<evidence type="ECO:0000313" key="8">
    <source>
        <dbReference type="EMBL" id="PRR86834.1"/>
    </source>
</evidence>
<keyword evidence="2" id="KW-1003">Cell membrane</keyword>
<evidence type="ECO:0000256" key="2">
    <source>
        <dbReference type="ARBA" id="ARBA00022475"/>
    </source>
</evidence>